<reference evidence="3" key="1">
    <citation type="submission" date="2013-10" db="EMBL/GenBank/DDBJ databases">
        <title>Genome sequencing of Onchocerca volvulus.</title>
        <authorList>
            <person name="Cotton J."/>
            <person name="Tsai J."/>
            <person name="Stanley E."/>
            <person name="Tracey A."/>
            <person name="Holroyd N."/>
            <person name="Lustigman S."/>
            <person name="Berriman M."/>
        </authorList>
    </citation>
    <scope>NUCLEOTIDE SEQUENCE</scope>
</reference>
<feature type="compositionally biased region" description="Low complexity" evidence="1">
    <location>
        <begin position="67"/>
        <end position="85"/>
    </location>
</feature>
<evidence type="ECO:0000313" key="3">
    <source>
        <dbReference type="Proteomes" id="UP000024404"/>
    </source>
</evidence>
<proteinExistence type="predicted"/>
<dbReference type="EnsemblMetazoa" id="OVOC10437.1">
    <property type="protein sequence ID" value="OVOC10437.1"/>
    <property type="gene ID" value="WBGene00247246"/>
</dbReference>
<protein>
    <submittedName>
        <fullName evidence="2">Uncharacterized protein</fullName>
    </submittedName>
</protein>
<dbReference type="EMBL" id="CMVM020000339">
    <property type="status" value="NOT_ANNOTATED_CDS"/>
    <property type="molecule type" value="Genomic_DNA"/>
</dbReference>
<evidence type="ECO:0000313" key="2">
    <source>
        <dbReference type="EnsemblMetazoa" id="OVOC10437.1"/>
    </source>
</evidence>
<dbReference type="Proteomes" id="UP000024404">
    <property type="component" value="Unassembled WGS sequence"/>
</dbReference>
<evidence type="ECO:0000256" key="1">
    <source>
        <dbReference type="SAM" id="MobiDB-lite"/>
    </source>
</evidence>
<keyword evidence="3" id="KW-1185">Reference proteome</keyword>
<name>A0A2K6VET2_ONCVO</name>
<dbReference type="AlphaFoldDB" id="A0A2K6VET2"/>
<organism evidence="2 3">
    <name type="scientific">Onchocerca volvulus</name>
    <dbReference type="NCBI Taxonomy" id="6282"/>
    <lineage>
        <taxon>Eukaryota</taxon>
        <taxon>Metazoa</taxon>
        <taxon>Ecdysozoa</taxon>
        <taxon>Nematoda</taxon>
        <taxon>Chromadorea</taxon>
        <taxon>Rhabditida</taxon>
        <taxon>Spirurina</taxon>
        <taxon>Spiruromorpha</taxon>
        <taxon>Filarioidea</taxon>
        <taxon>Onchocercidae</taxon>
        <taxon>Onchocerca</taxon>
    </lineage>
</organism>
<sequence length="92" mass="11061">MTMMNYETGMIYFDNLILNGMGDGQPEEFDYNDSDVSLDDEYQILNNRLLLRRQLFIDNWRNRRSRSLTPSSSRSQSRFRTPSPSIYRRHIF</sequence>
<reference evidence="2" key="2">
    <citation type="submission" date="2018-02" db="UniProtKB">
        <authorList>
            <consortium name="EnsemblMetazoa"/>
        </authorList>
    </citation>
    <scope>IDENTIFICATION</scope>
</reference>
<accession>A0A2K6VET2</accession>
<feature type="region of interest" description="Disordered" evidence="1">
    <location>
        <begin position="65"/>
        <end position="92"/>
    </location>
</feature>